<dbReference type="Proteomes" id="UP000291020">
    <property type="component" value="Unassembled WGS sequence"/>
</dbReference>
<keyword evidence="2" id="KW-1185">Reference proteome</keyword>
<dbReference type="AlphaFoldDB" id="A0A452GKP6"/>
<dbReference type="STRING" id="38772.ENSGAGP00000002338"/>
<reference evidence="2" key="1">
    <citation type="journal article" date="2017" name="PLoS ONE">
        <title>The Agassiz's desert tortoise genome provides a resource for the conservation of a threatened species.</title>
        <authorList>
            <person name="Tollis M."/>
            <person name="DeNardo D.F."/>
            <person name="Cornelius J.A."/>
            <person name="Dolby G.A."/>
            <person name="Edwards T."/>
            <person name="Henen B.T."/>
            <person name="Karl A.E."/>
            <person name="Murphy R.W."/>
            <person name="Kusumi K."/>
        </authorList>
    </citation>
    <scope>NUCLEOTIDE SEQUENCE [LARGE SCALE GENOMIC DNA]</scope>
</reference>
<dbReference type="Ensembl" id="ENSGAGT00000002684.1">
    <property type="protein sequence ID" value="ENSGAGP00000002338.1"/>
    <property type="gene ID" value="ENSGAGG00000001906.1"/>
</dbReference>
<reference evidence="1" key="2">
    <citation type="submission" date="2025-08" db="UniProtKB">
        <authorList>
            <consortium name="Ensembl"/>
        </authorList>
    </citation>
    <scope>IDENTIFICATION</scope>
</reference>
<evidence type="ECO:0000313" key="1">
    <source>
        <dbReference type="Ensembl" id="ENSGAGP00000002338.1"/>
    </source>
</evidence>
<protein>
    <submittedName>
        <fullName evidence="1">Uncharacterized protein</fullName>
    </submittedName>
</protein>
<reference evidence="1" key="3">
    <citation type="submission" date="2025-09" db="UniProtKB">
        <authorList>
            <consortium name="Ensembl"/>
        </authorList>
    </citation>
    <scope>IDENTIFICATION</scope>
</reference>
<name>A0A452GKP6_9SAUR</name>
<accession>A0A452GKP6</accession>
<organism evidence="1 2">
    <name type="scientific">Gopherus agassizii</name>
    <name type="common">Agassiz's desert tortoise</name>
    <dbReference type="NCBI Taxonomy" id="38772"/>
    <lineage>
        <taxon>Eukaryota</taxon>
        <taxon>Metazoa</taxon>
        <taxon>Chordata</taxon>
        <taxon>Craniata</taxon>
        <taxon>Vertebrata</taxon>
        <taxon>Euteleostomi</taxon>
        <taxon>Archelosauria</taxon>
        <taxon>Testudinata</taxon>
        <taxon>Testudines</taxon>
        <taxon>Cryptodira</taxon>
        <taxon>Durocryptodira</taxon>
        <taxon>Testudinoidea</taxon>
        <taxon>Testudinidae</taxon>
        <taxon>Gopherus</taxon>
    </lineage>
</organism>
<sequence>HLSSAQQTLYRQYQALSCAAPSPSHPAYVYPCAAPSPSHPAYVYPCAAPSPSHPAYVYPCAAPSPSHPAYVYPCAAPSPSHPAYVYPCAAPSPSHPAYVYPSPSPSHPGYVYPCAITQKLGWKQGTLGEIVGPVLSRGSEGPFWLCHQGIYAFASGPLLLSCAGLQGVSPASP</sequence>
<proteinExistence type="predicted"/>
<evidence type="ECO:0000313" key="2">
    <source>
        <dbReference type="Proteomes" id="UP000291020"/>
    </source>
</evidence>